<evidence type="ECO:0008006" key="3">
    <source>
        <dbReference type="Google" id="ProtNLM"/>
    </source>
</evidence>
<comment type="caution">
    <text evidence="1">The sequence shown here is derived from an EMBL/GenBank/DDBJ whole genome shotgun (WGS) entry which is preliminary data.</text>
</comment>
<sequence length="65" mass="7573">MTRSWLQIILIPLNLGFKIIGKKNRGERGSSSNLLASDWNIHSEYFELKVENERLKNELQKLSTN</sequence>
<keyword evidence="2" id="KW-1185">Reference proteome</keyword>
<name>A0ABW3RVE4_9BACL</name>
<protein>
    <recommendedName>
        <fullName evidence="3">BZIP domain-containing protein</fullName>
    </recommendedName>
</protein>
<evidence type="ECO:0000313" key="1">
    <source>
        <dbReference type="EMBL" id="MFD1175886.1"/>
    </source>
</evidence>
<evidence type="ECO:0000313" key="2">
    <source>
        <dbReference type="Proteomes" id="UP001597262"/>
    </source>
</evidence>
<dbReference type="RefSeq" id="WP_379317690.1">
    <property type="nucleotide sequence ID" value="NZ_JBHTLM010000003.1"/>
</dbReference>
<organism evidence="1 2">
    <name type="scientific">Paenibacillus puldeungensis</name>
    <dbReference type="NCBI Taxonomy" id="696536"/>
    <lineage>
        <taxon>Bacteria</taxon>
        <taxon>Bacillati</taxon>
        <taxon>Bacillota</taxon>
        <taxon>Bacilli</taxon>
        <taxon>Bacillales</taxon>
        <taxon>Paenibacillaceae</taxon>
        <taxon>Paenibacillus</taxon>
    </lineage>
</organism>
<proteinExistence type="predicted"/>
<dbReference type="Proteomes" id="UP001597262">
    <property type="component" value="Unassembled WGS sequence"/>
</dbReference>
<accession>A0ABW3RVE4</accession>
<reference evidence="2" key="1">
    <citation type="journal article" date="2019" name="Int. J. Syst. Evol. Microbiol.">
        <title>The Global Catalogue of Microorganisms (GCM) 10K type strain sequencing project: providing services to taxonomists for standard genome sequencing and annotation.</title>
        <authorList>
            <consortium name="The Broad Institute Genomics Platform"/>
            <consortium name="The Broad Institute Genome Sequencing Center for Infectious Disease"/>
            <person name="Wu L."/>
            <person name="Ma J."/>
        </authorList>
    </citation>
    <scope>NUCLEOTIDE SEQUENCE [LARGE SCALE GENOMIC DNA]</scope>
    <source>
        <strain evidence="2">CCUG 59189</strain>
    </source>
</reference>
<dbReference type="EMBL" id="JBHTLM010000003">
    <property type="protein sequence ID" value="MFD1175886.1"/>
    <property type="molecule type" value="Genomic_DNA"/>
</dbReference>
<gene>
    <name evidence="1" type="ORF">ACFQ3W_06145</name>
</gene>